<protein>
    <submittedName>
        <fullName evidence="1">Uncharacterized protein</fullName>
    </submittedName>
</protein>
<comment type="caution">
    <text evidence="1">The sequence shown here is derived from an EMBL/GenBank/DDBJ whole genome shotgun (WGS) entry which is preliminary data.</text>
</comment>
<reference evidence="1" key="1">
    <citation type="submission" date="2018-08" db="EMBL/GenBank/DDBJ databases">
        <title>Identification of Burkholderia cepacia strains that express a Burkholderia pseudomallei-like capsular polysaccharide.</title>
        <authorList>
            <person name="Burtnick M.N."/>
            <person name="Vongsouvath M."/>
            <person name="Newton P."/>
            <person name="Wuthiekanun V."/>
            <person name="Limmathurotsakul D."/>
            <person name="Brett P.J."/>
            <person name="Chantratita N."/>
            <person name="Dance D.A."/>
        </authorList>
    </citation>
    <scope>NUCLEOTIDE SEQUENCE</scope>
    <source>
        <strain evidence="1">SBXCC001</strain>
    </source>
</reference>
<dbReference type="AlphaFoldDB" id="A0AAW9CX19"/>
<organism evidence="1 2">
    <name type="scientific">Burkholderia thailandensis</name>
    <dbReference type="NCBI Taxonomy" id="57975"/>
    <lineage>
        <taxon>Bacteria</taxon>
        <taxon>Pseudomonadati</taxon>
        <taxon>Pseudomonadota</taxon>
        <taxon>Betaproteobacteria</taxon>
        <taxon>Burkholderiales</taxon>
        <taxon>Burkholderiaceae</taxon>
        <taxon>Burkholderia</taxon>
        <taxon>pseudomallei group</taxon>
    </lineage>
</organism>
<evidence type="ECO:0000313" key="2">
    <source>
        <dbReference type="Proteomes" id="UP001272137"/>
    </source>
</evidence>
<name>A0AAW9CX19_BURTH</name>
<dbReference type="Proteomes" id="UP001272137">
    <property type="component" value="Unassembled WGS sequence"/>
</dbReference>
<proteinExistence type="predicted"/>
<dbReference type="EMBL" id="QXCT01000001">
    <property type="protein sequence ID" value="MDW9252324.1"/>
    <property type="molecule type" value="Genomic_DNA"/>
</dbReference>
<accession>A0AAW9CX19</accession>
<sequence length="40" mass="4228">MCRFLEIGSIVTELSSNAVMLRVPRKTGASGRGGTAAHPR</sequence>
<gene>
    <name evidence="1" type="ORF">C7S16_5210</name>
</gene>
<evidence type="ECO:0000313" key="1">
    <source>
        <dbReference type="EMBL" id="MDW9252324.1"/>
    </source>
</evidence>